<dbReference type="InterPro" id="IPR050202">
    <property type="entry name" value="Cyt/Deoxycyt_deaminase"/>
</dbReference>
<evidence type="ECO:0000313" key="8">
    <source>
        <dbReference type="Proteomes" id="UP000027920"/>
    </source>
</evidence>
<feature type="compositionally biased region" description="Polar residues" evidence="5">
    <location>
        <begin position="65"/>
        <end position="74"/>
    </location>
</feature>
<dbReference type="GO" id="GO:0042802">
    <property type="term" value="F:identical protein binding"/>
    <property type="evidence" value="ECO:0007669"/>
    <property type="project" value="UniProtKB-ARBA"/>
</dbReference>
<feature type="region of interest" description="Disordered" evidence="5">
    <location>
        <begin position="36"/>
        <end position="74"/>
    </location>
</feature>
<name>A0A072PUX0_9EURO</name>
<organism evidence="7 8">
    <name type="scientific">Exophiala aquamarina CBS 119918</name>
    <dbReference type="NCBI Taxonomy" id="1182545"/>
    <lineage>
        <taxon>Eukaryota</taxon>
        <taxon>Fungi</taxon>
        <taxon>Dikarya</taxon>
        <taxon>Ascomycota</taxon>
        <taxon>Pezizomycotina</taxon>
        <taxon>Eurotiomycetes</taxon>
        <taxon>Chaetothyriomycetidae</taxon>
        <taxon>Chaetothyriales</taxon>
        <taxon>Herpotrichiellaceae</taxon>
        <taxon>Exophiala</taxon>
    </lineage>
</organism>
<dbReference type="CDD" id="cd01283">
    <property type="entry name" value="cytidine_deaminase"/>
    <property type="match status" value="1"/>
</dbReference>
<dbReference type="PANTHER" id="PTHR11644:SF2">
    <property type="entry name" value="CYTIDINE DEAMINASE"/>
    <property type="match status" value="1"/>
</dbReference>
<dbReference type="NCBIfam" id="NF004064">
    <property type="entry name" value="PRK05578.1"/>
    <property type="match status" value="1"/>
</dbReference>
<evidence type="ECO:0000256" key="3">
    <source>
        <dbReference type="ARBA" id="ARBA00022801"/>
    </source>
</evidence>
<evidence type="ECO:0000313" key="7">
    <source>
        <dbReference type="EMBL" id="KEF59310.1"/>
    </source>
</evidence>
<dbReference type="STRING" id="1182545.A0A072PUX0"/>
<evidence type="ECO:0000259" key="6">
    <source>
        <dbReference type="PROSITE" id="PS51747"/>
    </source>
</evidence>
<dbReference type="PROSITE" id="PS51747">
    <property type="entry name" value="CYT_DCMP_DEAMINASES_2"/>
    <property type="match status" value="1"/>
</dbReference>
<dbReference type="InterPro" id="IPR016192">
    <property type="entry name" value="APOBEC/CMP_deaminase_Zn-bd"/>
</dbReference>
<dbReference type="VEuPathDB" id="FungiDB:A1O9_04154"/>
<dbReference type="PANTHER" id="PTHR11644">
    <property type="entry name" value="CYTIDINE DEAMINASE"/>
    <property type="match status" value="1"/>
</dbReference>
<sequence>MASGDSIVPLTNEELAKLATLAIEAKQTAYYHFHTLTSEPTPKGNKEASVPPKIKKTSSPKAHSHSQPQSSIGPYSNFRVGAAVLLSSGTYHSGANVEVASTPVGICAERCAIAPIVASMKRPEMPVIRAIAVSTDINPPASPCGMCRQFINEFATTGDLPIYMYGKDGMAGDVVKMTIGELLPMSFRRNDYEKNREGTTKGTGEGAAGGLFGGE</sequence>
<feature type="compositionally biased region" description="Basic residues" evidence="5">
    <location>
        <begin position="53"/>
        <end position="64"/>
    </location>
</feature>
<protein>
    <submittedName>
        <fullName evidence="7">Cytidine deaminase</fullName>
    </submittedName>
</protein>
<dbReference type="RefSeq" id="XP_013261900.1">
    <property type="nucleotide sequence ID" value="XM_013406446.1"/>
</dbReference>
<dbReference type="GO" id="GO:0004126">
    <property type="term" value="F:cytidine deaminase activity"/>
    <property type="evidence" value="ECO:0007669"/>
    <property type="project" value="TreeGrafter"/>
</dbReference>
<dbReference type="OrthoDB" id="414540at2759"/>
<dbReference type="GO" id="GO:0005829">
    <property type="term" value="C:cytosol"/>
    <property type="evidence" value="ECO:0007669"/>
    <property type="project" value="TreeGrafter"/>
</dbReference>
<dbReference type="Proteomes" id="UP000027920">
    <property type="component" value="Unassembled WGS sequence"/>
</dbReference>
<dbReference type="InterPro" id="IPR002125">
    <property type="entry name" value="CMP_dCMP_dom"/>
</dbReference>
<proteinExistence type="inferred from homology"/>
<dbReference type="Pfam" id="PF00383">
    <property type="entry name" value="dCMP_cyt_deam_1"/>
    <property type="match status" value="1"/>
</dbReference>
<comment type="caution">
    <text evidence="7">The sequence shown here is derived from an EMBL/GenBank/DDBJ whole genome shotgun (WGS) entry which is preliminary data.</text>
</comment>
<keyword evidence="8" id="KW-1185">Reference proteome</keyword>
<keyword evidence="3" id="KW-0378">Hydrolase</keyword>
<evidence type="ECO:0000256" key="1">
    <source>
        <dbReference type="ARBA" id="ARBA00006576"/>
    </source>
</evidence>
<evidence type="ECO:0000256" key="2">
    <source>
        <dbReference type="ARBA" id="ARBA00022723"/>
    </source>
</evidence>
<keyword evidence="2" id="KW-0479">Metal-binding</keyword>
<keyword evidence="4" id="KW-0862">Zinc</keyword>
<accession>A0A072PUX0</accession>
<dbReference type="InterPro" id="IPR016193">
    <property type="entry name" value="Cytidine_deaminase-like"/>
</dbReference>
<feature type="compositionally biased region" description="Gly residues" evidence="5">
    <location>
        <begin position="201"/>
        <end position="215"/>
    </location>
</feature>
<dbReference type="GO" id="GO:0072527">
    <property type="term" value="P:pyrimidine-containing compound metabolic process"/>
    <property type="evidence" value="ECO:0007669"/>
    <property type="project" value="UniProtKB-ARBA"/>
</dbReference>
<dbReference type="Gene3D" id="3.40.140.10">
    <property type="entry name" value="Cytidine Deaminase, domain 2"/>
    <property type="match status" value="1"/>
</dbReference>
<evidence type="ECO:0000256" key="4">
    <source>
        <dbReference type="ARBA" id="ARBA00022833"/>
    </source>
</evidence>
<comment type="similarity">
    <text evidence="1">Belongs to the cytidine and deoxycytidylate deaminase family.</text>
</comment>
<feature type="region of interest" description="Disordered" evidence="5">
    <location>
        <begin position="191"/>
        <end position="215"/>
    </location>
</feature>
<dbReference type="HOGENOM" id="CLU_097262_1_2_1"/>
<dbReference type="PROSITE" id="PS00903">
    <property type="entry name" value="CYT_DCMP_DEAMINASES_1"/>
    <property type="match status" value="1"/>
</dbReference>
<dbReference type="GO" id="GO:0055086">
    <property type="term" value="P:nucleobase-containing small molecule metabolic process"/>
    <property type="evidence" value="ECO:0007669"/>
    <property type="project" value="UniProtKB-ARBA"/>
</dbReference>
<evidence type="ECO:0000256" key="5">
    <source>
        <dbReference type="SAM" id="MobiDB-lite"/>
    </source>
</evidence>
<feature type="domain" description="CMP/dCMP-type deaminase" evidence="6">
    <location>
        <begin position="55"/>
        <end position="190"/>
    </location>
</feature>
<gene>
    <name evidence="7" type="ORF">A1O9_04154</name>
</gene>
<dbReference type="EMBL" id="AMGV01000003">
    <property type="protein sequence ID" value="KEF59310.1"/>
    <property type="molecule type" value="Genomic_DNA"/>
</dbReference>
<dbReference type="SUPFAM" id="SSF53927">
    <property type="entry name" value="Cytidine deaminase-like"/>
    <property type="match status" value="1"/>
</dbReference>
<reference evidence="7 8" key="1">
    <citation type="submission" date="2013-03" db="EMBL/GenBank/DDBJ databases">
        <title>The Genome Sequence of Exophiala aquamarina CBS 119918.</title>
        <authorList>
            <consortium name="The Broad Institute Genomics Platform"/>
            <person name="Cuomo C."/>
            <person name="de Hoog S."/>
            <person name="Gorbushina A."/>
            <person name="Walker B."/>
            <person name="Young S.K."/>
            <person name="Zeng Q."/>
            <person name="Gargeya S."/>
            <person name="Fitzgerald M."/>
            <person name="Haas B."/>
            <person name="Abouelleil A."/>
            <person name="Allen A.W."/>
            <person name="Alvarado L."/>
            <person name="Arachchi H.M."/>
            <person name="Berlin A.M."/>
            <person name="Chapman S.B."/>
            <person name="Gainer-Dewar J."/>
            <person name="Goldberg J."/>
            <person name="Griggs A."/>
            <person name="Gujja S."/>
            <person name="Hansen M."/>
            <person name="Howarth C."/>
            <person name="Imamovic A."/>
            <person name="Ireland A."/>
            <person name="Larimer J."/>
            <person name="McCowan C."/>
            <person name="Murphy C."/>
            <person name="Pearson M."/>
            <person name="Poon T.W."/>
            <person name="Priest M."/>
            <person name="Roberts A."/>
            <person name="Saif S."/>
            <person name="Shea T."/>
            <person name="Sisk P."/>
            <person name="Sykes S."/>
            <person name="Wortman J."/>
            <person name="Nusbaum C."/>
            <person name="Birren B."/>
        </authorList>
    </citation>
    <scope>NUCLEOTIDE SEQUENCE [LARGE SCALE GENOMIC DNA]</scope>
    <source>
        <strain evidence="7 8">CBS 119918</strain>
    </source>
</reference>
<dbReference type="GO" id="GO:0008270">
    <property type="term" value="F:zinc ion binding"/>
    <property type="evidence" value="ECO:0007669"/>
    <property type="project" value="InterPro"/>
</dbReference>
<dbReference type="GeneID" id="25279087"/>
<dbReference type="AlphaFoldDB" id="A0A072PUX0"/>